<feature type="compositionally biased region" description="Basic and acidic residues" evidence="1">
    <location>
        <begin position="63"/>
        <end position="76"/>
    </location>
</feature>
<keyword evidence="2" id="KW-1185">Reference proteome</keyword>
<organism evidence="2 3">
    <name type="scientific">Limulus polyphemus</name>
    <name type="common">Atlantic horseshoe crab</name>
    <dbReference type="NCBI Taxonomy" id="6850"/>
    <lineage>
        <taxon>Eukaryota</taxon>
        <taxon>Metazoa</taxon>
        <taxon>Ecdysozoa</taxon>
        <taxon>Arthropoda</taxon>
        <taxon>Chelicerata</taxon>
        <taxon>Merostomata</taxon>
        <taxon>Xiphosura</taxon>
        <taxon>Limulidae</taxon>
        <taxon>Limulus</taxon>
    </lineage>
</organism>
<protein>
    <submittedName>
        <fullName evidence="3">Uncharacterized protein LOC106476420</fullName>
    </submittedName>
</protein>
<dbReference type="InterPro" id="IPR015816">
    <property type="entry name" value="Vitellinogen_b-sht_N"/>
</dbReference>
<accession>A0ABM1C1D3</accession>
<dbReference type="Proteomes" id="UP000694941">
    <property type="component" value="Unplaced"/>
</dbReference>
<dbReference type="Gene3D" id="2.30.230.10">
    <property type="entry name" value="Lipovitellin, beta-sheet shell regions, chain A"/>
    <property type="match status" value="1"/>
</dbReference>
<evidence type="ECO:0000313" key="2">
    <source>
        <dbReference type="Proteomes" id="UP000694941"/>
    </source>
</evidence>
<evidence type="ECO:0000313" key="3">
    <source>
        <dbReference type="RefSeq" id="XP_013792536.1"/>
    </source>
</evidence>
<feature type="non-terminal residue" evidence="3">
    <location>
        <position position="404"/>
    </location>
</feature>
<sequence length="404" mass="45593">DVKERFGSEVLKYAVTVNRVELSPKSGSRRKRGIWSWFRNAWNTVKNFVSGLFGGNSDSDSESEGRSDDTATESEKTPTSSPDYSAFYSTPFFLVQFANGSIPEIRFAQNDTNEQSRNFKRHIAEIFATQLDKLAPSVMVKSPLGEHRTRYVIRSGDEEGRRARRSVPGLTPDIIVEKHVDSGDIVRLSSETPQEPTLNNKENVELYANQIQMFSEGKLISAEGDISVALLNQKGKRRRRRSDEDVDITSFFQVKSTFSLNMVQQRRKREVYDDLDELEDKLKVIPSSVIASQSHVSGLKERLNMLRSQYGNPKAVVSKLLENTKKNDPETMFGVLEILDLEKELKLRDSSGSFTSLLNTALTSKKVLTTCSKTDSSHCRDILTFLSHTGTPEAQKSLLHYVFC</sequence>
<feature type="region of interest" description="Disordered" evidence="1">
    <location>
        <begin position="56"/>
        <end position="83"/>
    </location>
</feature>
<reference evidence="3" key="1">
    <citation type="submission" date="2025-08" db="UniProtKB">
        <authorList>
            <consortium name="RefSeq"/>
        </authorList>
    </citation>
    <scope>IDENTIFICATION</scope>
    <source>
        <tissue evidence="3">Muscle</tissue>
    </source>
</reference>
<feature type="non-terminal residue" evidence="3">
    <location>
        <position position="1"/>
    </location>
</feature>
<name>A0ABM1C1D3_LIMPO</name>
<gene>
    <name evidence="3" type="primary">LOC106476420</name>
</gene>
<dbReference type="GeneID" id="106476420"/>
<evidence type="ECO:0000256" key="1">
    <source>
        <dbReference type="SAM" id="MobiDB-lite"/>
    </source>
</evidence>
<dbReference type="RefSeq" id="XP_013792536.1">
    <property type="nucleotide sequence ID" value="XM_013937082.1"/>
</dbReference>
<proteinExistence type="predicted"/>